<dbReference type="InterPro" id="IPR036514">
    <property type="entry name" value="SGNH_hydro_sf"/>
</dbReference>
<gene>
    <name evidence="2" type="ORF">GCM10011335_41130</name>
</gene>
<dbReference type="Pfam" id="PF00657">
    <property type="entry name" value="Lipase_GDSL"/>
    <property type="match status" value="1"/>
</dbReference>
<evidence type="ECO:0000256" key="1">
    <source>
        <dbReference type="SAM" id="SignalP"/>
    </source>
</evidence>
<comment type="caution">
    <text evidence="2">The sequence shown here is derived from an EMBL/GenBank/DDBJ whole genome shotgun (WGS) entry which is preliminary data.</text>
</comment>
<dbReference type="GO" id="GO:0016788">
    <property type="term" value="F:hydrolase activity, acting on ester bonds"/>
    <property type="evidence" value="ECO:0007669"/>
    <property type="project" value="InterPro"/>
</dbReference>
<name>A0A916Y873_9HYPH</name>
<dbReference type="AlphaFoldDB" id="A0A916Y873"/>
<reference evidence="2" key="1">
    <citation type="journal article" date="2014" name="Int. J. Syst. Evol. Microbiol.">
        <title>Complete genome sequence of Corynebacterium casei LMG S-19264T (=DSM 44701T), isolated from a smear-ripened cheese.</title>
        <authorList>
            <consortium name="US DOE Joint Genome Institute (JGI-PGF)"/>
            <person name="Walter F."/>
            <person name="Albersmeier A."/>
            <person name="Kalinowski J."/>
            <person name="Ruckert C."/>
        </authorList>
    </citation>
    <scope>NUCLEOTIDE SEQUENCE</scope>
    <source>
        <strain evidence="2">CGMCC 1.15493</strain>
    </source>
</reference>
<accession>A0A916Y873</accession>
<evidence type="ECO:0008006" key="4">
    <source>
        <dbReference type="Google" id="ProtNLM"/>
    </source>
</evidence>
<evidence type="ECO:0000313" key="2">
    <source>
        <dbReference type="EMBL" id="GGD33906.1"/>
    </source>
</evidence>
<dbReference type="CDD" id="cd01830">
    <property type="entry name" value="XynE_like"/>
    <property type="match status" value="1"/>
</dbReference>
<dbReference type="InterPro" id="IPR053140">
    <property type="entry name" value="GDSL_Rv0518-like"/>
</dbReference>
<dbReference type="SUPFAM" id="SSF52266">
    <property type="entry name" value="SGNH hydrolase"/>
    <property type="match status" value="1"/>
</dbReference>
<organism evidence="2 3">
    <name type="scientific">Aureimonas glaciei</name>
    <dbReference type="NCBI Taxonomy" id="1776957"/>
    <lineage>
        <taxon>Bacteria</taxon>
        <taxon>Pseudomonadati</taxon>
        <taxon>Pseudomonadota</taxon>
        <taxon>Alphaproteobacteria</taxon>
        <taxon>Hyphomicrobiales</taxon>
        <taxon>Aurantimonadaceae</taxon>
        <taxon>Aureimonas</taxon>
    </lineage>
</organism>
<dbReference type="Proteomes" id="UP000613160">
    <property type="component" value="Unassembled WGS sequence"/>
</dbReference>
<keyword evidence="1" id="KW-0732">Signal</keyword>
<dbReference type="EMBL" id="BMJJ01000011">
    <property type="protein sequence ID" value="GGD33906.1"/>
    <property type="molecule type" value="Genomic_DNA"/>
</dbReference>
<dbReference type="InterPro" id="IPR001087">
    <property type="entry name" value="GDSL"/>
</dbReference>
<feature type="chain" id="PRO_5037112139" description="Lipase" evidence="1">
    <location>
        <begin position="29"/>
        <end position="419"/>
    </location>
</feature>
<dbReference type="RefSeq" id="WP_188854336.1">
    <property type="nucleotide sequence ID" value="NZ_BMJJ01000011.1"/>
</dbReference>
<protein>
    <recommendedName>
        <fullName evidence="4">Lipase</fullName>
    </recommendedName>
</protein>
<evidence type="ECO:0000313" key="3">
    <source>
        <dbReference type="Proteomes" id="UP000613160"/>
    </source>
</evidence>
<dbReference type="Gene3D" id="3.40.50.1110">
    <property type="entry name" value="SGNH hydrolase"/>
    <property type="match status" value="1"/>
</dbReference>
<sequence>MTTPFSPSAAAAGLAAAILLASPLPSSAGDWVPAWMASPQPVWSSDFLFPTDVPVRLKDRTLRQVARIGIGGRAVRIRLSNDYGRSAVRIAAAHLARSTGGMAIEPASGQALTFDGAGEGTILPGASLLSDPVAMTVAAGEDLAVSLHFAAETPVETFHWDGKAESRLVDGLHVSDADLPAGEISTQRLFLSDILVDAPDAKGTVVVLGDSITDGAGATLGADTRWPDFLAARAAPRGIAVVNAGISGARVLSDRMGTNALARLDRDALAQPKIRALILMLGINDIAWPGTPFAPDELPMTFERLTAGYRQIAARARANGIRTIGATLTPFAGALPGTPLEATYHSAAKDFLRQRINDWIRTSRTFDAVIDFDRLLADPADPMQLRPAYDSGDRLHPGDAGNKAMADAIDLDTILGDTP</sequence>
<dbReference type="PANTHER" id="PTHR43784">
    <property type="entry name" value="GDSL-LIKE LIPASE/ACYLHYDROLASE, PUTATIVE (AFU_ORTHOLOGUE AFUA_2G00820)-RELATED"/>
    <property type="match status" value="1"/>
</dbReference>
<dbReference type="PANTHER" id="PTHR43784:SF2">
    <property type="entry name" value="GDSL-LIKE LIPASE_ACYLHYDROLASE, PUTATIVE (AFU_ORTHOLOGUE AFUA_2G00820)-RELATED"/>
    <property type="match status" value="1"/>
</dbReference>
<proteinExistence type="predicted"/>
<keyword evidence="3" id="KW-1185">Reference proteome</keyword>
<feature type="signal peptide" evidence="1">
    <location>
        <begin position="1"/>
        <end position="28"/>
    </location>
</feature>
<reference evidence="2" key="2">
    <citation type="submission" date="2020-09" db="EMBL/GenBank/DDBJ databases">
        <authorList>
            <person name="Sun Q."/>
            <person name="Zhou Y."/>
        </authorList>
    </citation>
    <scope>NUCLEOTIDE SEQUENCE</scope>
    <source>
        <strain evidence="2">CGMCC 1.15493</strain>
    </source>
</reference>